<evidence type="ECO:0000256" key="4">
    <source>
        <dbReference type="ARBA" id="ARBA00022630"/>
    </source>
</evidence>
<dbReference type="PANTHER" id="PTHR11806">
    <property type="entry name" value="GLUCOSE INHIBITED DIVISION PROTEIN A"/>
    <property type="match status" value="1"/>
</dbReference>
<dbReference type="InterPro" id="IPR043127">
    <property type="entry name" value="Sec-1-like_dom3a"/>
</dbReference>
<gene>
    <name evidence="7" type="ORF">CLO192961_LOCUS110762</name>
</gene>
<sequence length="1253" mass="138456">MDVSQAIAGYVSRVVAPSSDALSAPASSSKMKTLLLDRETVSIVSTAVTQSSLLNHEVYLIDRLDNASREKMRHLRCLCLVRPSPETIQLLIDELRDPKYGEYYLYFTNVAKKSALERLAEADDHEVVKSVQEIFADYVVINPDLFSLNVTLPQRKIWAGGPDTWNPDTLQRCSEGLSAVLLSLKKKPLIRYQRSSPLTKKLAAEVRYLMSQEEQLFDFRRVDTPPILLILDRREDPVTPLLTQWTYQAMVHHLLGIQNGRVDLSEIPDIRPELKEIVLSQDQDPFFKKNMYLNFGDLGGNIKEYVEQYQSKTKNNADLESISDMKRFIEEYPEFRKLSGNVSKHVTLVSELSKRVGAENLLEVSEVEQSLACNDNHSTDLRNIQRLVEKPSVTPENKIGLVALYALRYQKHPQNAIPMLVELLTAAGGVPSRQAELVNHVLTYHSSLHSSQAQGGISDIFESAGIFSNASKGFKGLKGVENVYTQHSPLLETTLQDLVRGKLKEQQYPFVEGGGSTKDKPQDVIVFIVGGATYEEAKMIAGINASMPGVRVVLGGTSIHNSATFLEEVEEAKHAMQAFLRSRLARLPHRGHVRHSLRGQRSLATVSDDNNRPFDVVVIGGGHAGAEACAAAARTGARTALITPKTENLGTCSCNPSFGGIGKGTIIREVDALDGLAGRIIDKAGVQFHVLNRSKGPAVWGPRAQIDRKLYQKHMREEIESYPNLSVVLDSVSDLVLAESQGSESEGHRSKVAGVRLESGRIIPTTSVVITTGTFLGGEIHIGLQAYPAGRIGEAATFGLSKSLKDAGFQMGRLKTGTPPRIDKATIDFSTLQPQFGDDPPMPFSYLNNQVAVKDQLSCCITYTNHATHEIIRQNLDKTIHIRETIKGPRYCPSLEAKIIRFPEKARHIVWLEPEGFDSSVIYPNGLSMTVPPEAQEAILRSIKGLENVTMLQPGYGVEYDYVDPRSLKRTLETKFIGGLYLAGQINGTTGYEEAAGQGVLAGINAGRAATGRPGVSLSRADGYIGIMIDDLVTKGVTEPYRMFTSRSEFRMAARADNADLRLTEKGREWGAVLDRRWAAFNDEREQMSSLTKALEAVSLSSTQWAERGFKLRKDTRRRTGIDLLRSSLSNTVGGWIPMDRLTSVLPEIAQFPARVRQRVTIEATYAPYIKMQASERSKFMNDEQILLPIDLDYDAVPGLAIAEKQVLNATRPETLAQARRVEGVTPAGSIRLLAYVRRHGMASSTSELEAVP</sequence>
<dbReference type="InterPro" id="IPR040131">
    <property type="entry name" value="MnmG_N"/>
</dbReference>
<keyword evidence="8" id="KW-1185">Reference proteome</keyword>
<dbReference type="Pfam" id="PF00995">
    <property type="entry name" value="Sec1"/>
    <property type="match status" value="1"/>
</dbReference>
<dbReference type="Gene3D" id="1.10.150.570">
    <property type="entry name" value="GidA associated domain, C-terminal subdomain"/>
    <property type="match status" value="1"/>
</dbReference>
<dbReference type="InterPro" id="IPR047001">
    <property type="entry name" value="MnmG_C_subdom"/>
</dbReference>
<evidence type="ECO:0000256" key="3">
    <source>
        <dbReference type="ARBA" id="ARBA00009884"/>
    </source>
</evidence>
<dbReference type="Gene3D" id="3.40.50.1910">
    <property type="match status" value="1"/>
</dbReference>
<feature type="domain" description="tRNA uridine 5-carboxymethylaminomethyl modification enzyme C-terminal subdomain" evidence="6">
    <location>
        <begin position="1164"/>
        <end position="1235"/>
    </location>
</feature>
<dbReference type="PROSITE" id="PS01280">
    <property type="entry name" value="GIDA_1"/>
    <property type="match status" value="1"/>
</dbReference>
<dbReference type="InterPro" id="IPR027482">
    <property type="entry name" value="Sec1-like_dom2"/>
</dbReference>
<dbReference type="SUPFAM" id="SSF51905">
    <property type="entry name" value="FAD/NAD(P)-binding domain"/>
    <property type="match status" value="1"/>
</dbReference>
<dbReference type="NCBIfam" id="TIGR00136">
    <property type="entry name" value="mnmG_gidA"/>
    <property type="match status" value="1"/>
</dbReference>
<proteinExistence type="inferred from homology"/>
<dbReference type="PROSITE" id="PS01281">
    <property type="entry name" value="GIDA_2"/>
    <property type="match status" value="1"/>
</dbReference>
<dbReference type="InterPro" id="IPR002218">
    <property type="entry name" value="MnmG-rel"/>
</dbReference>
<evidence type="ECO:0000313" key="7">
    <source>
        <dbReference type="EMBL" id="VUC23297.1"/>
    </source>
</evidence>
<dbReference type="Gene3D" id="3.90.830.10">
    <property type="entry name" value="Syntaxin Binding Protein 1, Chain A, domain 2"/>
    <property type="match status" value="1"/>
</dbReference>
<dbReference type="Pfam" id="PF13932">
    <property type="entry name" value="SAM_GIDA_C"/>
    <property type="match status" value="1"/>
</dbReference>
<dbReference type="InterPro" id="IPR001619">
    <property type="entry name" value="Sec1-like"/>
</dbReference>
<dbReference type="InterPro" id="IPR020595">
    <property type="entry name" value="MnmG-rel_CS"/>
</dbReference>
<comment type="cofactor">
    <cofactor evidence="1">
        <name>FAD</name>
        <dbReference type="ChEBI" id="CHEBI:57692"/>
    </cofactor>
</comment>
<dbReference type="InterPro" id="IPR026904">
    <property type="entry name" value="MnmG_C"/>
</dbReference>
<dbReference type="InterPro" id="IPR049312">
    <property type="entry name" value="GIDA_C_N"/>
</dbReference>
<dbReference type="EMBL" id="CABFNS010000702">
    <property type="protein sequence ID" value="VUC23297.1"/>
    <property type="molecule type" value="Genomic_DNA"/>
</dbReference>
<accession>A0ABY6U073</accession>
<keyword evidence="5" id="KW-0274">FAD</keyword>
<dbReference type="Gene3D" id="3.50.50.60">
    <property type="entry name" value="FAD/NAD(P)-binding domain"/>
    <property type="match status" value="2"/>
</dbReference>
<keyword evidence="4" id="KW-0285">Flavoprotein</keyword>
<dbReference type="HAMAP" id="MF_00129">
    <property type="entry name" value="MnmG_GidA"/>
    <property type="match status" value="1"/>
</dbReference>
<dbReference type="Gene3D" id="1.25.40.60">
    <property type="match status" value="1"/>
</dbReference>
<dbReference type="InterPro" id="IPR004416">
    <property type="entry name" value="MnmG"/>
</dbReference>
<dbReference type="SUPFAM" id="SSF56815">
    <property type="entry name" value="Sec1/munc18-like (SM) proteins"/>
    <property type="match status" value="1"/>
</dbReference>
<dbReference type="InterPro" id="IPR044920">
    <property type="entry name" value="MnmG_C_subdom_sf"/>
</dbReference>
<dbReference type="Gene3D" id="3.40.50.2060">
    <property type="match status" value="1"/>
</dbReference>
<comment type="similarity">
    <text evidence="3">Belongs to the STXBP/unc-18/SEC1 family.</text>
</comment>
<dbReference type="InterPro" id="IPR036045">
    <property type="entry name" value="Sec1-like_sf"/>
</dbReference>
<reference evidence="7 8" key="1">
    <citation type="submission" date="2019-06" db="EMBL/GenBank/DDBJ databases">
        <authorList>
            <person name="Broberg M."/>
        </authorList>
    </citation>
    <scope>NUCLEOTIDE SEQUENCE [LARGE SCALE GENOMIC DNA]</scope>
</reference>
<comment type="similarity">
    <text evidence="2">Belongs to the MnmG family.</text>
</comment>
<evidence type="ECO:0000313" key="8">
    <source>
        <dbReference type="Proteomes" id="UP000766486"/>
    </source>
</evidence>
<dbReference type="InterPro" id="IPR036188">
    <property type="entry name" value="FAD/NAD-bd_sf"/>
</dbReference>
<dbReference type="Proteomes" id="UP000766486">
    <property type="component" value="Unassembled WGS sequence"/>
</dbReference>
<dbReference type="Pfam" id="PF21680">
    <property type="entry name" value="GIDA_C_1st"/>
    <property type="match status" value="1"/>
</dbReference>
<dbReference type="InterPro" id="IPR043154">
    <property type="entry name" value="Sec-1-like_dom1"/>
</dbReference>
<comment type="caution">
    <text evidence="7">The sequence shown here is derived from an EMBL/GenBank/DDBJ whole genome shotgun (WGS) entry which is preliminary data.</text>
</comment>
<name>A0ABY6U073_BIOOC</name>
<dbReference type="SMART" id="SM01228">
    <property type="entry name" value="GIDA_assoc_3"/>
    <property type="match status" value="1"/>
</dbReference>
<protein>
    <recommendedName>
        <fullName evidence="6">tRNA uridine 5-carboxymethylaminomethyl modification enzyme C-terminal subdomain domain-containing protein</fullName>
    </recommendedName>
</protein>
<organism evidence="7 8">
    <name type="scientific">Bionectria ochroleuca</name>
    <name type="common">Gliocladium roseum</name>
    <dbReference type="NCBI Taxonomy" id="29856"/>
    <lineage>
        <taxon>Eukaryota</taxon>
        <taxon>Fungi</taxon>
        <taxon>Dikarya</taxon>
        <taxon>Ascomycota</taxon>
        <taxon>Pezizomycotina</taxon>
        <taxon>Sordariomycetes</taxon>
        <taxon>Hypocreomycetidae</taxon>
        <taxon>Hypocreales</taxon>
        <taxon>Bionectriaceae</taxon>
        <taxon>Clonostachys</taxon>
    </lineage>
</organism>
<evidence type="ECO:0000256" key="5">
    <source>
        <dbReference type="ARBA" id="ARBA00022827"/>
    </source>
</evidence>
<dbReference type="Pfam" id="PF01134">
    <property type="entry name" value="GIDA"/>
    <property type="match status" value="1"/>
</dbReference>
<evidence type="ECO:0000256" key="1">
    <source>
        <dbReference type="ARBA" id="ARBA00001974"/>
    </source>
</evidence>
<evidence type="ECO:0000256" key="2">
    <source>
        <dbReference type="ARBA" id="ARBA00007653"/>
    </source>
</evidence>
<evidence type="ECO:0000259" key="6">
    <source>
        <dbReference type="SMART" id="SM01228"/>
    </source>
</evidence>
<dbReference type="PANTHER" id="PTHR11806:SF0">
    <property type="entry name" value="PROTEIN MTO1 HOMOLOG, MITOCHONDRIAL"/>
    <property type="match status" value="1"/>
</dbReference>